<comment type="catalytic activity">
    <reaction evidence="24">
        <text>a 5'-end (5'-triphosphoguanosine)-adenylyl-adenylyl-cytidylyl-adenosine in mRNA + S-adenosyl-L-methionine = a 5'-end (5'-triphosphoguanosine)-(2'-O-methyladenylyl)-adenylyl-cytidylyl-adenosine in mRNA + S-adenosyl-L-homocysteine + H(+)</text>
        <dbReference type="Rhea" id="RHEA:65380"/>
        <dbReference type="Rhea" id="RHEA-COMP:16797"/>
        <dbReference type="Rhea" id="RHEA-COMP:16801"/>
        <dbReference type="ChEBI" id="CHEBI:15378"/>
        <dbReference type="ChEBI" id="CHEBI:57856"/>
        <dbReference type="ChEBI" id="CHEBI:59789"/>
        <dbReference type="ChEBI" id="CHEBI:156482"/>
        <dbReference type="ChEBI" id="CHEBI:156484"/>
    </reaction>
</comment>
<keyword evidence="6" id="KW-0489">Methyltransferase</keyword>
<evidence type="ECO:0000256" key="26">
    <source>
        <dbReference type="ARBA" id="ARBA00048548"/>
    </source>
</evidence>
<evidence type="ECO:0000256" key="10">
    <source>
        <dbReference type="ARBA" id="ARBA00022695"/>
    </source>
</evidence>
<keyword evidence="14" id="KW-0946">Virion</keyword>
<dbReference type="Pfam" id="PF14318">
    <property type="entry name" value="Mononeg_mRNAcap"/>
    <property type="match status" value="1"/>
</dbReference>
<reference evidence="29" key="1">
    <citation type="journal article" date="2018" name="Heliyon">
        <title>Persistent viruses in mosquito cultured cell line suppress multiplication of flaviviruses.</title>
        <authorList>
            <person name="Fujita R."/>
            <person name="Kato F."/>
            <person name="Kobayashi D."/>
            <person name="Murota K."/>
            <person name="Takasaki T."/>
            <person name="Tajima S."/>
            <person name="Lim C.K."/>
            <person name="Saijo M."/>
            <person name="Isawa H."/>
            <person name="Sawabe K."/>
        </authorList>
    </citation>
    <scope>NUCLEOTIDE SEQUENCE</scope>
    <source>
        <strain evidence="29">Kunoichi</strain>
    </source>
</reference>
<dbReference type="EC" id="2.1.1.375" evidence="21"/>
<keyword evidence="15" id="KW-0693">Viral RNA replication</keyword>
<evidence type="ECO:0000256" key="16">
    <source>
        <dbReference type="ARBA" id="ARBA00023042"/>
    </source>
</evidence>
<evidence type="ECO:0000256" key="8">
    <source>
        <dbReference type="ARBA" id="ARBA00022679"/>
    </source>
</evidence>
<evidence type="ECO:0000256" key="7">
    <source>
        <dbReference type="ARBA" id="ARBA00022664"/>
    </source>
</evidence>
<evidence type="ECO:0000259" key="27">
    <source>
        <dbReference type="PROSITE" id="PS50526"/>
    </source>
</evidence>
<dbReference type="NCBIfam" id="TIGR04198">
    <property type="entry name" value="paramyx_RNAcap"/>
    <property type="match status" value="1"/>
</dbReference>
<evidence type="ECO:0000256" key="5">
    <source>
        <dbReference type="ARBA" id="ARBA00022484"/>
    </source>
</evidence>
<evidence type="ECO:0000313" key="29">
    <source>
        <dbReference type="EMBL" id="BBB04262.1"/>
    </source>
</evidence>
<dbReference type="GO" id="GO:0016787">
    <property type="term" value="F:hydrolase activity"/>
    <property type="evidence" value="ECO:0007669"/>
    <property type="project" value="UniProtKB-KW"/>
</dbReference>
<gene>
    <name evidence="29" type="primary">L protein</name>
</gene>
<dbReference type="GO" id="GO:0003968">
    <property type="term" value="F:RNA-directed RNA polymerase activity"/>
    <property type="evidence" value="ECO:0007669"/>
    <property type="project" value="UniProtKB-KW"/>
</dbReference>
<dbReference type="Pfam" id="PF14314">
    <property type="entry name" value="Methyltrans_Mon_2nd"/>
    <property type="match status" value="1"/>
</dbReference>
<evidence type="ECO:0000256" key="6">
    <source>
        <dbReference type="ARBA" id="ARBA00022603"/>
    </source>
</evidence>
<evidence type="ECO:0000256" key="3">
    <source>
        <dbReference type="ARBA" id="ARBA00012494"/>
    </source>
</evidence>
<dbReference type="InterPro" id="IPR026890">
    <property type="entry name" value="Mononeg_mRNAcap"/>
</dbReference>
<keyword evidence="9" id="KW-0949">S-adenosyl-L-methionine</keyword>
<name>A0A347ZKI8_9RHAB</name>
<keyword evidence="18" id="KW-0511">Multifunctional enzyme</keyword>
<keyword evidence="16" id="KW-0506">mRNA capping</keyword>
<keyword evidence="13" id="KW-0067">ATP-binding</keyword>
<dbReference type="PROSITE" id="PS50526">
    <property type="entry name" value="RDRP_SSRNA_NEG_NONSEG"/>
    <property type="match status" value="1"/>
</dbReference>
<evidence type="ECO:0000256" key="24">
    <source>
        <dbReference type="ARBA" id="ARBA00047332"/>
    </source>
</evidence>
<dbReference type="GO" id="GO:0030430">
    <property type="term" value="C:host cell cytoplasm"/>
    <property type="evidence" value="ECO:0007669"/>
    <property type="project" value="UniProtKB-SubCell"/>
</dbReference>
<keyword evidence="17" id="KW-1035">Host cytoplasm</keyword>
<dbReference type="EC" id="2.7.7.88" evidence="4"/>
<evidence type="ECO:0000256" key="17">
    <source>
        <dbReference type="ARBA" id="ARBA00023200"/>
    </source>
</evidence>
<keyword evidence="12" id="KW-0378">Hydrolase</keyword>
<evidence type="ECO:0000256" key="9">
    <source>
        <dbReference type="ARBA" id="ARBA00022691"/>
    </source>
</evidence>
<accession>A0A347ZKI8</accession>
<dbReference type="InterPro" id="IPR039530">
    <property type="entry name" value="L_methyltransferase_rhabdo"/>
</dbReference>
<evidence type="ECO:0000256" key="22">
    <source>
        <dbReference type="ARBA" id="ARBA00030436"/>
    </source>
</evidence>
<evidence type="ECO:0000256" key="21">
    <source>
        <dbReference type="ARBA" id="ARBA00026099"/>
    </source>
</evidence>
<proteinExistence type="predicted"/>
<keyword evidence="7" id="KW-0507">mRNA processing</keyword>
<evidence type="ECO:0000256" key="1">
    <source>
        <dbReference type="ARBA" id="ARBA00004192"/>
    </source>
</evidence>
<dbReference type="PROSITE" id="PS51590">
    <property type="entry name" value="SAM_MT_MNV_L"/>
    <property type="match status" value="1"/>
</dbReference>
<keyword evidence="8" id="KW-0808">Transferase</keyword>
<dbReference type="GO" id="GO:0044423">
    <property type="term" value="C:virion component"/>
    <property type="evidence" value="ECO:0007669"/>
    <property type="project" value="UniProtKB-KW"/>
</dbReference>
<evidence type="ECO:0000256" key="11">
    <source>
        <dbReference type="ARBA" id="ARBA00022741"/>
    </source>
</evidence>
<evidence type="ECO:0000256" key="25">
    <source>
        <dbReference type="ARBA" id="ARBA00047370"/>
    </source>
</evidence>
<keyword evidence="10" id="KW-0548">Nucleotidyltransferase</keyword>
<comment type="catalytic activity">
    <reaction evidence="19">
        <text>a 5'-end triphospho-adenylyl-adenylyl-cytidylyl-adenosine in mRNA + GDP + H(+) = a 5'-end (5'-triphosphoguanosine)-adenylyl-adenylyl-cytidylyl-adenosine in mRNA + diphosphate</text>
        <dbReference type="Rhea" id="RHEA:65436"/>
        <dbReference type="Rhea" id="RHEA-COMP:16797"/>
        <dbReference type="Rhea" id="RHEA-COMP:16799"/>
        <dbReference type="ChEBI" id="CHEBI:15378"/>
        <dbReference type="ChEBI" id="CHEBI:33019"/>
        <dbReference type="ChEBI" id="CHEBI:58189"/>
        <dbReference type="ChEBI" id="CHEBI:156484"/>
        <dbReference type="ChEBI" id="CHEBI:156503"/>
        <dbReference type="EC" id="2.7.7.88"/>
    </reaction>
</comment>
<evidence type="ECO:0000256" key="15">
    <source>
        <dbReference type="ARBA" id="ARBA00022953"/>
    </source>
</evidence>
<dbReference type="InterPro" id="IPR025786">
    <property type="entry name" value="Mononega_L_MeTrfase"/>
</dbReference>
<comment type="catalytic activity">
    <reaction evidence="25">
        <text>a 5'-end (5'-triphosphoguanosine)-adenylyl-adenylyl-cytidylyl-adenosine in mRNA + 2 S-adenosyl-L-methionine = a 5'-end (N(7)-methyl 5'-triphosphoguanosine)-(2'-O-methyladenylyl)-adenylyl-cytidylyl-adenosine in mRNA + 2 S-adenosyl-L-homocysteine + H(+)</text>
        <dbReference type="Rhea" id="RHEA:65376"/>
        <dbReference type="Rhea" id="RHEA-COMP:16797"/>
        <dbReference type="Rhea" id="RHEA-COMP:16798"/>
        <dbReference type="ChEBI" id="CHEBI:15378"/>
        <dbReference type="ChEBI" id="CHEBI:57856"/>
        <dbReference type="ChEBI" id="CHEBI:59789"/>
        <dbReference type="ChEBI" id="CHEBI:156483"/>
        <dbReference type="ChEBI" id="CHEBI:156484"/>
        <dbReference type="EC" id="2.1.1.375"/>
    </reaction>
</comment>
<feature type="domain" description="RdRp catalytic" evidence="27">
    <location>
        <begin position="604"/>
        <end position="782"/>
    </location>
</feature>
<keyword evidence="5" id="KW-0696">RNA-directed RNA polymerase</keyword>
<evidence type="ECO:0000256" key="13">
    <source>
        <dbReference type="ARBA" id="ARBA00022840"/>
    </source>
</evidence>
<dbReference type="GO" id="GO:0005524">
    <property type="term" value="F:ATP binding"/>
    <property type="evidence" value="ECO:0007669"/>
    <property type="project" value="UniProtKB-KW"/>
</dbReference>
<evidence type="ECO:0000256" key="23">
    <source>
        <dbReference type="ARBA" id="ARBA00031012"/>
    </source>
</evidence>
<feature type="domain" description="Mononegavirus-type SAM-dependent 2'-O-MTase" evidence="28">
    <location>
        <begin position="1621"/>
        <end position="1815"/>
    </location>
</feature>
<evidence type="ECO:0000256" key="18">
    <source>
        <dbReference type="ARBA" id="ARBA00023268"/>
    </source>
</evidence>
<dbReference type="InterPro" id="IPR014023">
    <property type="entry name" value="Mononeg_RNA_pol_cat"/>
</dbReference>
<protein>
    <recommendedName>
        <fullName evidence="23">Replicase</fullName>
        <ecNumber evidence="21">2.1.1.375</ecNumber>
        <ecNumber evidence="3">2.7.7.48</ecNumber>
        <ecNumber evidence="4">2.7.7.88</ecNumber>
    </recommendedName>
    <alternativeName>
        <fullName evidence="22">Transcriptase</fullName>
    </alternativeName>
</protein>
<dbReference type="EC" id="2.7.7.48" evidence="3"/>
<organism evidence="29">
    <name type="scientific">Menghai virus</name>
    <dbReference type="NCBI Taxonomy" id="1919071"/>
    <lineage>
        <taxon>Viruses</taxon>
        <taxon>Riboviria</taxon>
        <taxon>Orthornavirae</taxon>
        <taxon>Negarnaviricota</taxon>
        <taxon>Haploviricotina</taxon>
        <taxon>Monjiviricetes</taxon>
        <taxon>Mononegavirales</taxon>
        <taxon>Rhabdoviridae</taxon>
        <taxon>Alpharhabdovirinae</taxon>
        <taxon>Almendravirus</taxon>
        <taxon>Almendravirus menghai</taxon>
    </lineage>
</organism>
<dbReference type="InterPro" id="IPR039736">
    <property type="entry name" value="L_poly_C"/>
</dbReference>
<evidence type="ECO:0000256" key="12">
    <source>
        <dbReference type="ARBA" id="ARBA00022801"/>
    </source>
</evidence>
<dbReference type="EMBL" id="LC270812">
    <property type="protein sequence ID" value="BBB04262.1"/>
    <property type="molecule type" value="Genomic_RNA"/>
</dbReference>
<sequence length="2032" mass="235258">MMDEIEFLDHYEEEGDYFEDEESPDTQEFRFNKKKVDNKNSIIIESDFNLNSPIMPDIINNICDMVNLGREPMHHKNRTMLSYNKIGKILKGKKQLNGIDDSYRAMRHFLIDEDHSKYYRMFLDNWNTEVKSIKEVSDKFLETIKSKPLQFDIKDTVLNSEFLISNLDKFLEVSLLIDVMSDNKRLLIKNYPADFEFTIIEDNLLSFKTKHWKGHLSDKMLYDSRNNILLDRNMLLMIKDLTIGRFNTMLLLSLNIEKRYSDEVCDLFKNLLKLGDSYLLQEGNKGFDSITMLEPICVEQMDKLANETRPEILQPKHYSDYIKSKTETADKKANEFISKLRNMIYSVNNVYDITCLYGSFRLWGHPYIEYEIGLGKLKEQVRMPKPDIDESYCALLASDLMRDMLINYYKRNKRWNVIDNEHNRRIPGTKNLINNSWITMKDRSNLEGRWHLLEIEKIFDTPEDIADSSLFADKTHSLQLKDIIHNVKKDKLNPVPTERLLKTYLKEERVNIQEFIQKIDKDGFNKEDLVIGLKAKERELKRYGRFFTLMTWTLRLYFVSSEYLIKKDIIPNYKGLTMADGFIEVMEKMLDRTKGQRGNKYQYITYANHIDYSKWNNHQRDKAVGPVFSVLDKLYGYNTFFRLSHKIFEQCTVYYPERPDYFGKDSPFYWEGQPGGFEGIRQKGWSLVGILCLMRESKIRRNTQVEILAQGDNQVVFSKYVLPVFKNKQDREIELKNIYYNNESLMSYILLASTKIGLIINQDETVQSANFSVYGKIPIFKGNILNLETKAVNRVSGITNDQLPTAANIMSSVNSAALSISQRDSSIRCAVYYQLIFGIMVLNIIKAWNAISLQGLNSVVISKNALARWLYHDKCIGGNTGMALTRFLIRRFPDPVTEALVFYKRMYEESNDKEVKSSMLAMGWPIFRKYNTIALNKLAEDPTCLNIVKSGDIAILVKSQVKKALIGHSSNIKNKLLKNALLSSERQEEYILKFLEGVKPCFPRFISDFKQSSVCGYIDGIVGLVENSSTMKKMFSNEFDRKVKKMSIEWERIQIDKAMNVLYVNQKIWTCSSSHADYLRNRSWNINIFGATIPHPYEYHNTFFLNIQSFMSSRDMMTCLVSPKISLNICDHGPNTPYLGSNTKESSGVYQPWEKELSNPLFKNAAQLRKNINWTVDPHSNLAKSIINNLSYVTGIHTDELQTENRKYRTGTAQHRYRTSRQESGGFCNISPNILSWFTVTSDNMNDLSDINYDFMFQASLIYAETVGAHLVQVNPETASFGLGISCKECIRPLQDLKLQSIFIYSPSGISKKFWMNQLIKTEILENVDLYSDYIEKTDDVPNRGSFSIGLHQSIGIMISLSSMNKEYHISDILSMGVLMKVDPKEWIDGFKCGFSIFVGYNLLQHPEFLNGGRCFSMFKNKYYQLARVLAEDKDFCARLRIQNLDDFLSYKSKDLSPSYPASSNELSKKFVAILSDHLSKSYENNMLIKPIISKDCIIYNDYDNDIFKKILIIGSEVIDKLVDDKHNKGRSRIYNSLKECTFDRISLKAVSNLPDKLLISSSELKTHAENMTKVNKIYKKSVYTDSEICLSLKVMELHSWNVQNSEKLEKHKTNIIQSVKSFRFATSAHYKLNDILNNLMIKPPRYILVGGDGSGGMSSLCLRKFKNCEVVYNSILEIGAENLKGGNPGPPQAISHLPEPYKSRCANHSYAWTEPGDLSSEICWRNIKAYTMRMKFELIVIDAHPREIEEFEDIYRLLMKFYNDVLSKDGLVIIKGYTWMIESLYKILRTNKEVNIYGVQSEYCRDQTSEFYFIISTADILFKDPINVSSVSELNRSLYSLESELSRAQTIKSLNLHELIPIDWKEQYIHTLTGLLSTMNLNLSLVEYVVVLVYNKDYDSAFKTVANRCLFDNLSDNLIPSNQYLTKVISFLSGLLQTKAMLEYDIRSLEIASRLNTEPTFITIDAREKGIYIGYSFLSNPKYVMKKIFPSEELIDATVVRCLVHLMNDPLYQIDITADPVHMVYNSEDFF</sequence>
<evidence type="ECO:0000256" key="20">
    <source>
        <dbReference type="ARBA" id="ARBA00024499"/>
    </source>
</evidence>
<evidence type="ECO:0000256" key="19">
    <source>
        <dbReference type="ARBA" id="ARBA00024494"/>
    </source>
</evidence>
<evidence type="ECO:0000256" key="4">
    <source>
        <dbReference type="ARBA" id="ARBA00012582"/>
    </source>
</evidence>
<comment type="subcellular location">
    <subcellularLocation>
        <location evidence="1">Host cytoplasm</location>
    </subcellularLocation>
    <subcellularLocation>
        <location evidence="2">Virion</location>
    </subcellularLocation>
</comment>
<keyword evidence="11" id="KW-0547">Nucleotide-binding</keyword>
<dbReference type="Pfam" id="PF00946">
    <property type="entry name" value="Mononeg_RNA_pol"/>
    <property type="match status" value="1"/>
</dbReference>
<evidence type="ECO:0000256" key="2">
    <source>
        <dbReference type="ARBA" id="ARBA00004328"/>
    </source>
</evidence>
<evidence type="ECO:0000256" key="14">
    <source>
        <dbReference type="ARBA" id="ARBA00022844"/>
    </source>
</evidence>
<evidence type="ECO:0000259" key="28">
    <source>
        <dbReference type="PROSITE" id="PS51590"/>
    </source>
</evidence>
<dbReference type="GO" id="GO:0004482">
    <property type="term" value="F:mRNA 5'-cap (guanine-N7-)-methyltransferase activity"/>
    <property type="evidence" value="ECO:0007669"/>
    <property type="project" value="InterPro"/>
</dbReference>
<comment type="catalytic activity">
    <reaction evidence="26">
        <text>GTP + H2O = GDP + phosphate + H(+)</text>
        <dbReference type="Rhea" id="RHEA:19669"/>
        <dbReference type="ChEBI" id="CHEBI:15377"/>
        <dbReference type="ChEBI" id="CHEBI:15378"/>
        <dbReference type="ChEBI" id="CHEBI:37565"/>
        <dbReference type="ChEBI" id="CHEBI:43474"/>
        <dbReference type="ChEBI" id="CHEBI:58189"/>
    </reaction>
</comment>
<comment type="catalytic activity">
    <reaction evidence="20">
        <text>a 5'-end (5'-triphosphoguanosine)-(2'-O-methyladenylyl)-adenylyl-cytidylyl-adenosine in mRNA + S-adenosyl-L-methionine = a 5'-end (N(7)-methyl 5'-triphosphoguanosine)-(2'-O-methyladenylyl)-adenylyl-cytidylyl-adenosine in mRNA + S-adenosyl-L-homocysteine</text>
        <dbReference type="Rhea" id="RHEA:65440"/>
        <dbReference type="Rhea" id="RHEA-COMP:16798"/>
        <dbReference type="Rhea" id="RHEA-COMP:16801"/>
        <dbReference type="ChEBI" id="CHEBI:57856"/>
        <dbReference type="ChEBI" id="CHEBI:59789"/>
        <dbReference type="ChEBI" id="CHEBI:156482"/>
        <dbReference type="ChEBI" id="CHEBI:156483"/>
    </reaction>
</comment>